<dbReference type="Proteomes" id="UP001254165">
    <property type="component" value="Unassembled WGS sequence"/>
</dbReference>
<geneLocation type="plasmid" evidence="2">
    <name>p4228-RoL</name>
</geneLocation>
<keyword evidence="3" id="KW-1185">Reference proteome</keyword>
<keyword evidence="1" id="KW-0812">Transmembrane</keyword>
<name>A0ABU3NU16_9CHLR</name>
<evidence type="ECO:0000256" key="1">
    <source>
        <dbReference type="SAM" id="Phobius"/>
    </source>
</evidence>
<keyword evidence="1" id="KW-0472">Membrane</keyword>
<evidence type="ECO:0000313" key="3">
    <source>
        <dbReference type="Proteomes" id="UP001254165"/>
    </source>
</evidence>
<sequence length="161" mass="17849">MRLSTAMHMHLPTVPVCLECARSREFLSLVFNSSSTPHHVFPEIFPENSVGGLDQPIVITGNCLICGQKTAFKALGQSLCLNHLDPYGVFVAAVATYGLIYEILSAWTYFGKPSAEQLFRVMSPTIKNLESRLVDIPRAMIADLFFKTIMAAIDIEGKREI</sequence>
<dbReference type="RefSeq" id="WP_315626284.1">
    <property type="nucleotide sequence ID" value="NZ_JAUHMF010000010.1"/>
</dbReference>
<reference evidence="2 3" key="1">
    <citation type="submission" date="2023-07" db="EMBL/GenBank/DDBJ databases">
        <title>Novel species of Thermanaerothrix with wide hydrolytic capabilities.</title>
        <authorList>
            <person name="Zayulina K.S."/>
            <person name="Podosokorskaya O.A."/>
            <person name="Elcheninov A.G."/>
        </authorList>
    </citation>
    <scope>NUCLEOTIDE SEQUENCE [LARGE SCALE GENOMIC DNA]</scope>
    <source>
        <strain evidence="2 3">4228-RoL</strain>
        <plasmid evidence="2">p4228-RoL</plasmid>
    </source>
</reference>
<protein>
    <submittedName>
        <fullName evidence="2">Uncharacterized protein</fullName>
    </submittedName>
</protein>
<dbReference type="EMBL" id="JAUHMF010000010">
    <property type="protein sequence ID" value="MDT8899627.1"/>
    <property type="molecule type" value="Genomic_DNA"/>
</dbReference>
<comment type="caution">
    <text evidence="2">The sequence shown here is derived from an EMBL/GenBank/DDBJ whole genome shotgun (WGS) entry which is preliminary data.</text>
</comment>
<keyword evidence="2" id="KW-0614">Plasmid</keyword>
<accession>A0ABU3NU16</accession>
<keyword evidence="1" id="KW-1133">Transmembrane helix</keyword>
<feature type="transmembrane region" description="Helical" evidence="1">
    <location>
        <begin position="87"/>
        <end position="110"/>
    </location>
</feature>
<gene>
    <name evidence="2" type="ORF">QYE77_15280</name>
</gene>
<organism evidence="2 3">
    <name type="scientific">Thermanaerothrix solaris</name>
    <dbReference type="NCBI Taxonomy" id="3058434"/>
    <lineage>
        <taxon>Bacteria</taxon>
        <taxon>Bacillati</taxon>
        <taxon>Chloroflexota</taxon>
        <taxon>Anaerolineae</taxon>
        <taxon>Anaerolineales</taxon>
        <taxon>Anaerolineaceae</taxon>
        <taxon>Thermanaerothrix</taxon>
    </lineage>
</organism>
<evidence type="ECO:0000313" key="2">
    <source>
        <dbReference type="EMBL" id="MDT8899627.1"/>
    </source>
</evidence>
<proteinExistence type="predicted"/>